<evidence type="ECO:0000313" key="3">
    <source>
        <dbReference type="Proteomes" id="UP000649573"/>
    </source>
</evidence>
<name>A0ABQ2UAA4_9PSEU</name>
<organism evidence="2 3">
    <name type="scientific">Lentzea flava</name>
    <dbReference type="NCBI Taxonomy" id="103732"/>
    <lineage>
        <taxon>Bacteria</taxon>
        <taxon>Bacillati</taxon>
        <taxon>Actinomycetota</taxon>
        <taxon>Actinomycetes</taxon>
        <taxon>Pseudonocardiales</taxon>
        <taxon>Pseudonocardiaceae</taxon>
        <taxon>Lentzea</taxon>
    </lineage>
</organism>
<comment type="caution">
    <text evidence="2">The sequence shown here is derived from an EMBL/GenBank/DDBJ whole genome shotgun (WGS) entry which is preliminary data.</text>
</comment>
<dbReference type="EMBL" id="BMRE01000001">
    <property type="protein sequence ID" value="GGU15729.1"/>
    <property type="molecule type" value="Genomic_DNA"/>
</dbReference>
<dbReference type="RefSeq" id="WP_189251756.1">
    <property type="nucleotide sequence ID" value="NZ_BMRE01000001.1"/>
</dbReference>
<keyword evidence="1" id="KW-0560">Oxidoreductase</keyword>
<sequence>MIETDVAVVGAGPYGLSIAAHLQGLGVRFRHFGVPMQLWRSAMPEGMFLKSQGFASNLSDPDGKHTLREFCRETGRVYADYGVPVALDTFVAYGDWFRDAHAPDLDERLVERVSAAGDRFELAVEGGDTVRAGKVVFAPGVQYFAHLPREFAGLPESVCSHSSAHTDLSTFRGKDVIVVGAGQSALESATLLHEHGASVRLVARAHRLVWNGPPLAPDRPVLQRWREPEAGLGSGWSTWFYSTRPRLYRRLPSGLRVNRARTALGPAGAWWLRARTEGEFPVLLGRSVLGCQPIFGGVRLRVSTPDGLAQLETQHVIAATGYRPRARRLSFLDQRLQARLRLIDGAPWVGPGFHSNVSGLFFAGPAVAASFGPVMRFVYGADYAARTIARELG</sequence>
<dbReference type="Pfam" id="PF13738">
    <property type="entry name" value="Pyr_redox_3"/>
    <property type="match status" value="1"/>
</dbReference>
<accession>A0ABQ2UAA4</accession>
<dbReference type="Gene3D" id="3.50.50.60">
    <property type="entry name" value="FAD/NAD(P)-binding domain"/>
    <property type="match status" value="1"/>
</dbReference>
<dbReference type="InterPro" id="IPR036188">
    <property type="entry name" value="FAD/NAD-bd_sf"/>
</dbReference>
<dbReference type="SUPFAM" id="SSF51905">
    <property type="entry name" value="FAD/NAD(P)-binding domain"/>
    <property type="match status" value="1"/>
</dbReference>
<evidence type="ECO:0000256" key="1">
    <source>
        <dbReference type="ARBA" id="ARBA00023002"/>
    </source>
</evidence>
<gene>
    <name evidence="2" type="ORF">GCM10010178_04120</name>
</gene>
<dbReference type="PANTHER" id="PTHR43539:SF78">
    <property type="entry name" value="FLAVIN-CONTAINING MONOOXYGENASE"/>
    <property type="match status" value="1"/>
</dbReference>
<evidence type="ECO:0008006" key="4">
    <source>
        <dbReference type="Google" id="ProtNLM"/>
    </source>
</evidence>
<dbReference type="PANTHER" id="PTHR43539">
    <property type="entry name" value="FLAVIN-BINDING MONOOXYGENASE-LIKE PROTEIN (AFU_ORTHOLOGUE AFUA_4G09220)"/>
    <property type="match status" value="1"/>
</dbReference>
<keyword evidence="3" id="KW-1185">Reference proteome</keyword>
<dbReference type="InterPro" id="IPR050982">
    <property type="entry name" value="Auxin_biosynth/cation_transpt"/>
</dbReference>
<evidence type="ECO:0000313" key="2">
    <source>
        <dbReference type="EMBL" id="GGU15729.1"/>
    </source>
</evidence>
<dbReference type="PRINTS" id="PR00469">
    <property type="entry name" value="PNDRDTASEII"/>
</dbReference>
<dbReference type="Proteomes" id="UP000649573">
    <property type="component" value="Unassembled WGS sequence"/>
</dbReference>
<proteinExistence type="predicted"/>
<dbReference type="PRINTS" id="PR00368">
    <property type="entry name" value="FADPNR"/>
</dbReference>
<protein>
    <recommendedName>
        <fullName evidence="4">Mycobactin synthase protein G</fullName>
    </recommendedName>
</protein>
<reference evidence="3" key="1">
    <citation type="journal article" date="2019" name="Int. J. Syst. Evol. Microbiol.">
        <title>The Global Catalogue of Microorganisms (GCM) 10K type strain sequencing project: providing services to taxonomists for standard genome sequencing and annotation.</title>
        <authorList>
            <consortium name="The Broad Institute Genomics Platform"/>
            <consortium name="The Broad Institute Genome Sequencing Center for Infectious Disease"/>
            <person name="Wu L."/>
            <person name="Ma J."/>
        </authorList>
    </citation>
    <scope>NUCLEOTIDE SEQUENCE [LARGE SCALE GENOMIC DNA]</scope>
    <source>
        <strain evidence="3">JCM 3296</strain>
    </source>
</reference>